<dbReference type="Proteomes" id="UP000198432">
    <property type="component" value="Unassembled WGS sequence"/>
</dbReference>
<keyword evidence="3" id="KW-1185">Reference proteome</keyword>
<dbReference type="InterPro" id="IPR014737">
    <property type="entry name" value="Transposase_Tn5-like_C"/>
</dbReference>
<dbReference type="InterPro" id="IPR054836">
    <property type="entry name" value="Tn5_transposase"/>
</dbReference>
<evidence type="ECO:0000259" key="1">
    <source>
        <dbReference type="Pfam" id="PF01609"/>
    </source>
</evidence>
<sequence>MWASSEFGVALSEIHGRNVSSLKRAAETVYDAVGCSFSRALGNTFRQAVAGIFAKKEMDTEKMLKGHVQATVARCAAASGEVIVVSQDTTYYNLNSQHSLSGLGLIQGKLKGTLQHNALAMDQRGTPQGLIYQRNWTRGGLNAFDNESAKWEEALAAVNAALGAIDKQVVLVEDREADVFSFFCARRSGNVELVVRVCQPRYIEVLDKGRAVPLQQAMELLAEQGELETEARRNNRPVRLRLEVKAGKVAVLPPKDTRQDKARDLSLVMAREVAATDEQGNSVYDAAQAACWLLLTTCPVEDAVAAKQVVRWYALRWRVEQFHYVLKSGGFKVERLQFDDVHTFFNALSFYSIVAWRVLYLTYLVREKPQAPAEEYFEPVEVNLLQASAQKPVKTLEEAVMALGKLAGFQKTKKQPLPGAKLLGEALVKLQNMVEGW</sequence>
<dbReference type="InterPro" id="IPR002559">
    <property type="entry name" value="Transposase_11"/>
</dbReference>
<dbReference type="GO" id="GO:0003677">
    <property type="term" value="F:DNA binding"/>
    <property type="evidence" value="ECO:0007669"/>
    <property type="project" value="InterPro"/>
</dbReference>
<dbReference type="EMBL" id="FZOQ01000075">
    <property type="protein sequence ID" value="SNT37541.1"/>
    <property type="molecule type" value="Genomic_DNA"/>
</dbReference>
<dbReference type="PANTHER" id="PTHR37319">
    <property type="entry name" value="TRANSPOSASE"/>
    <property type="match status" value="1"/>
</dbReference>
<dbReference type="NCBIfam" id="NF033590">
    <property type="entry name" value="transpos_IS4_3"/>
    <property type="match status" value="1"/>
</dbReference>
<evidence type="ECO:0000313" key="2">
    <source>
        <dbReference type="EMBL" id="SNT37541.1"/>
    </source>
</evidence>
<dbReference type="Pfam" id="PF01609">
    <property type="entry name" value="DDE_Tnp_1"/>
    <property type="match status" value="1"/>
</dbReference>
<organism evidence="2 3">
    <name type="scientific">Pontibacter ummariensis</name>
    <dbReference type="NCBI Taxonomy" id="1610492"/>
    <lineage>
        <taxon>Bacteria</taxon>
        <taxon>Pseudomonadati</taxon>
        <taxon>Bacteroidota</taxon>
        <taxon>Cytophagia</taxon>
        <taxon>Cytophagales</taxon>
        <taxon>Hymenobacteraceae</taxon>
        <taxon>Pontibacter</taxon>
    </lineage>
</organism>
<dbReference type="InterPro" id="IPR047768">
    <property type="entry name" value="Tn5p-like"/>
</dbReference>
<dbReference type="Gene3D" id="3.90.350.10">
    <property type="entry name" value="Transposase Inhibitor Protein From Tn5, Chain A, domain 1"/>
    <property type="match status" value="1"/>
</dbReference>
<proteinExistence type="predicted"/>
<dbReference type="Gene3D" id="1.10.740.10">
    <property type="entry name" value="Transferase Inhibitor Protein From Tn5, Chain"/>
    <property type="match status" value="1"/>
</dbReference>
<dbReference type="GO" id="GO:0006313">
    <property type="term" value="P:DNA transposition"/>
    <property type="evidence" value="ECO:0007669"/>
    <property type="project" value="InterPro"/>
</dbReference>
<dbReference type="AlphaFoldDB" id="A0A239M4J4"/>
<name>A0A239M4J4_9BACT</name>
<accession>A0A239M4J4</accession>
<gene>
    <name evidence="2" type="ORF">SAMN06296052_1751</name>
</gene>
<dbReference type="PANTHER" id="PTHR37319:SF1">
    <property type="entry name" value="TRANSPOSASE TN5 DIMERISATION DOMAIN-CONTAINING PROTEIN"/>
    <property type="match status" value="1"/>
</dbReference>
<dbReference type="SUPFAM" id="SSF53098">
    <property type="entry name" value="Ribonuclease H-like"/>
    <property type="match status" value="1"/>
</dbReference>
<dbReference type="InterPro" id="IPR012337">
    <property type="entry name" value="RNaseH-like_sf"/>
</dbReference>
<dbReference type="RefSeq" id="WP_089322039.1">
    <property type="nucleotide sequence ID" value="NZ_FZOQ01000075.1"/>
</dbReference>
<dbReference type="GO" id="GO:0004803">
    <property type="term" value="F:transposase activity"/>
    <property type="evidence" value="ECO:0007669"/>
    <property type="project" value="InterPro"/>
</dbReference>
<protein>
    <submittedName>
        <fullName evidence="2">Transposase DDE domain-containing protein</fullName>
    </submittedName>
</protein>
<feature type="non-terminal residue" evidence="2">
    <location>
        <position position="437"/>
    </location>
</feature>
<feature type="domain" description="Transposase IS4-like" evidence="1">
    <location>
        <begin position="226"/>
        <end position="350"/>
    </location>
</feature>
<reference evidence="3" key="1">
    <citation type="submission" date="2017-06" db="EMBL/GenBank/DDBJ databases">
        <authorList>
            <person name="Varghese N."/>
            <person name="Submissions S."/>
        </authorList>
    </citation>
    <scope>NUCLEOTIDE SEQUENCE [LARGE SCALE GENOMIC DNA]</scope>
    <source>
        <strain evidence="3">NKM1</strain>
    </source>
</reference>
<evidence type="ECO:0000313" key="3">
    <source>
        <dbReference type="Proteomes" id="UP000198432"/>
    </source>
</evidence>